<evidence type="ECO:0000259" key="1">
    <source>
        <dbReference type="Pfam" id="PF14016"/>
    </source>
</evidence>
<protein>
    <recommendedName>
        <fullName evidence="1">DUF4232 domain-containing protein</fullName>
    </recommendedName>
</protein>
<evidence type="ECO:0000313" key="2">
    <source>
        <dbReference type="EMBL" id="OIK01294.1"/>
    </source>
</evidence>
<feature type="domain" description="DUF4232" evidence="1">
    <location>
        <begin position="1"/>
        <end position="106"/>
    </location>
</feature>
<proteinExistence type="predicted"/>
<name>A0A1S2Q5F8_9ACTN</name>
<sequence length="139" mass="14677">MLLTVTNTGRRTCELTYYPIVRFDEMQWAPQADKDTRPQAVTTLKPGGSGYASVRLSAADGSGEGGTTARRLTLMFQGMTPNSDGGATASPALPTKGVYYDSSLTVPYGQQSLDGIAGWWARQGGAVSAASARPRSPSR</sequence>
<dbReference type="EMBL" id="MLYO01000045">
    <property type="protein sequence ID" value="OIK01294.1"/>
    <property type="molecule type" value="Genomic_DNA"/>
</dbReference>
<evidence type="ECO:0000313" key="3">
    <source>
        <dbReference type="Proteomes" id="UP000179642"/>
    </source>
</evidence>
<dbReference type="Pfam" id="PF14016">
    <property type="entry name" value="DUF4232"/>
    <property type="match status" value="1"/>
</dbReference>
<keyword evidence="3" id="KW-1185">Reference proteome</keyword>
<dbReference type="InterPro" id="IPR025326">
    <property type="entry name" value="DUF4232"/>
</dbReference>
<dbReference type="AlphaFoldDB" id="A0A1S2Q5F8"/>
<reference evidence="2 3" key="1">
    <citation type="submission" date="2016-10" db="EMBL/GenBank/DDBJ databases">
        <title>Genome sequence of Streptomyces sp. MUSC 1.</title>
        <authorList>
            <person name="Lee L.-H."/>
            <person name="Ser H.-L."/>
            <person name="Law J.W.-F."/>
        </authorList>
    </citation>
    <scope>NUCLEOTIDE SEQUENCE [LARGE SCALE GENOMIC DNA]</scope>
    <source>
        <strain evidence="2 3">MUSC 1</strain>
    </source>
</reference>
<dbReference type="Proteomes" id="UP000179642">
    <property type="component" value="Unassembled WGS sequence"/>
</dbReference>
<comment type="caution">
    <text evidence="2">The sequence shown here is derived from an EMBL/GenBank/DDBJ whole genome shotgun (WGS) entry which is preliminary data.</text>
</comment>
<organism evidence="2 3">
    <name type="scientific">Streptomyces monashensis</name>
    <dbReference type="NCBI Taxonomy" id="1678012"/>
    <lineage>
        <taxon>Bacteria</taxon>
        <taxon>Bacillati</taxon>
        <taxon>Actinomycetota</taxon>
        <taxon>Actinomycetes</taxon>
        <taxon>Kitasatosporales</taxon>
        <taxon>Streptomycetaceae</taxon>
        <taxon>Streptomyces</taxon>
    </lineage>
</organism>
<gene>
    <name evidence="2" type="ORF">BIV23_26570</name>
</gene>
<accession>A0A1S2Q5F8</accession>